<dbReference type="Proteomes" id="UP000313359">
    <property type="component" value="Unassembled WGS sequence"/>
</dbReference>
<organism evidence="2 3">
    <name type="scientific">Lentinus tigrinus ALCF2SS1-6</name>
    <dbReference type="NCBI Taxonomy" id="1328759"/>
    <lineage>
        <taxon>Eukaryota</taxon>
        <taxon>Fungi</taxon>
        <taxon>Dikarya</taxon>
        <taxon>Basidiomycota</taxon>
        <taxon>Agaricomycotina</taxon>
        <taxon>Agaricomycetes</taxon>
        <taxon>Polyporales</taxon>
        <taxon>Polyporaceae</taxon>
        <taxon>Lentinus</taxon>
    </lineage>
</organism>
<feature type="signal peptide" evidence="1">
    <location>
        <begin position="1"/>
        <end position="30"/>
    </location>
</feature>
<protein>
    <submittedName>
        <fullName evidence="2">Uncharacterized protein</fullName>
    </submittedName>
</protein>
<evidence type="ECO:0000313" key="2">
    <source>
        <dbReference type="EMBL" id="RPD52488.1"/>
    </source>
</evidence>
<evidence type="ECO:0000313" key="3">
    <source>
        <dbReference type="Proteomes" id="UP000313359"/>
    </source>
</evidence>
<keyword evidence="1" id="KW-0732">Signal</keyword>
<dbReference type="EMBL" id="ML122357">
    <property type="protein sequence ID" value="RPD52488.1"/>
    <property type="molecule type" value="Genomic_DNA"/>
</dbReference>
<name>A0A5C2RLG0_9APHY</name>
<reference evidence="2" key="1">
    <citation type="journal article" date="2018" name="Genome Biol. Evol.">
        <title>Genomics and development of Lentinus tigrinus, a white-rot wood-decaying mushroom with dimorphic fruiting bodies.</title>
        <authorList>
            <person name="Wu B."/>
            <person name="Xu Z."/>
            <person name="Knudson A."/>
            <person name="Carlson A."/>
            <person name="Chen N."/>
            <person name="Kovaka S."/>
            <person name="LaButti K."/>
            <person name="Lipzen A."/>
            <person name="Pennachio C."/>
            <person name="Riley R."/>
            <person name="Schakwitz W."/>
            <person name="Umezawa K."/>
            <person name="Ohm R.A."/>
            <person name="Grigoriev I.V."/>
            <person name="Nagy L.G."/>
            <person name="Gibbons J."/>
            <person name="Hibbett D."/>
        </authorList>
    </citation>
    <scope>NUCLEOTIDE SEQUENCE [LARGE SCALE GENOMIC DNA]</scope>
    <source>
        <strain evidence="2">ALCF2SS1-6</strain>
    </source>
</reference>
<evidence type="ECO:0000256" key="1">
    <source>
        <dbReference type="SAM" id="SignalP"/>
    </source>
</evidence>
<feature type="chain" id="PRO_5022911028" evidence="1">
    <location>
        <begin position="31"/>
        <end position="186"/>
    </location>
</feature>
<proteinExistence type="predicted"/>
<gene>
    <name evidence="2" type="ORF">L227DRAFT_40674</name>
</gene>
<keyword evidence="3" id="KW-1185">Reference proteome</keyword>
<dbReference type="AlphaFoldDB" id="A0A5C2RLG0"/>
<sequence>MRLCPATLPPSASSLPRFFILRILVSLSLSPTLTPGIPALHSAGNLSPITIKLTQCGGFGARVGMQLTATSTEQACPDLAPWQVSSSTPRRSRWSQYPRSRMWTSIFLRDRAPSEDYAITTMTFGTCCLDLLAQLPGTRTVQNKPDASKAKLDALETCILVACLSATPRTPLPASPRLSQALSWAE</sequence>
<accession>A0A5C2RLG0</accession>